<keyword evidence="1" id="KW-0175">Coiled coil</keyword>
<evidence type="ECO:0000313" key="2">
    <source>
        <dbReference type="EMBL" id="KAB0500526.1"/>
    </source>
</evidence>
<gene>
    <name evidence="2" type="ORF">F7R14_24720</name>
    <name evidence="3" type="ORF">SAMN04490191_3275</name>
</gene>
<name>A0A0J6H4T6_9PSED</name>
<dbReference type="PATRIC" id="fig|163011.3.peg.153"/>
<evidence type="ECO:0000313" key="5">
    <source>
        <dbReference type="Proteomes" id="UP000434925"/>
    </source>
</evidence>
<reference evidence="2 5" key="3">
    <citation type="submission" date="2019-09" db="EMBL/GenBank/DDBJ databases">
        <title>Draft genome sequences of 48 bacterial type strains from the CCUG.</title>
        <authorList>
            <person name="Tunovic T."/>
            <person name="Pineiro-Iglesias B."/>
            <person name="Unosson C."/>
            <person name="Inganas E."/>
            <person name="Ohlen M."/>
            <person name="Cardew S."/>
            <person name="Jensie-Markopoulos S."/>
            <person name="Salva-Serra F."/>
            <person name="Jaen-Luchoro D."/>
            <person name="Karlsson R."/>
            <person name="Svensson-Stadler L."/>
            <person name="Chun J."/>
            <person name="Moore E."/>
        </authorList>
    </citation>
    <scope>NUCLEOTIDE SEQUENCE [LARGE SCALE GENOMIC DNA]</scope>
    <source>
        <strain evidence="2 5">CCUG 51522</strain>
    </source>
</reference>
<evidence type="ECO:0008006" key="6">
    <source>
        <dbReference type="Google" id="ProtNLM"/>
    </source>
</evidence>
<dbReference type="Gene3D" id="3.40.50.300">
    <property type="entry name" value="P-loop containing nucleotide triphosphate hydrolases"/>
    <property type="match status" value="1"/>
</dbReference>
<evidence type="ECO:0000313" key="4">
    <source>
        <dbReference type="Proteomes" id="UP000182814"/>
    </source>
</evidence>
<reference evidence="3" key="2">
    <citation type="submission" date="2016-10" db="EMBL/GenBank/DDBJ databases">
        <authorList>
            <person name="de Groot N.N."/>
        </authorList>
    </citation>
    <scope>NUCLEOTIDE SEQUENCE [LARGE SCALE GENOMIC DNA]</scope>
    <source>
        <strain evidence="3">BS3782</strain>
    </source>
</reference>
<dbReference type="EMBL" id="VZPO01000011">
    <property type="protein sequence ID" value="KAB0500526.1"/>
    <property type="molecule type" value="Genomic_DNA"/>
</dbReference>
<dbReference type="Proteomes" id="UP000182814">
    <property type="component" value="Chromosome I"/>
</dbReference>
<dbReference type="SUPFAM" id="SSF52540">
    <property type="entry name" value="P-loop containing nucleoside triphosphate hydrolases"/>
    <property type="match status" value="1"/>
</dbReference>
<feature type="coiled-coil region" evidence="1">
    <location>
        <begin position="334"/>
        <end position="361"/>
    </location>
</feature>
<organism evidence="3 4">
    <name type="scientific">Pseudomonas lini</name>
    <dbReference type="NCBI Taxonomy" id="163011"/>
    <lineage>
        <taxon>Bacteria</taxon>
        <taxon>Pseudomonadati</taxon>
        <taxon>Pseudomonadota</taxon>
        <taxon>Gammaproteobacteria</taxon>
        <taxon>Pseudomonadales</taxon>
        <taxon>Pseudomonadaceae</taxon>
        <taxon>Pseudomonas</taxon>
    </lineage>
</organism>
<accession>A0A0J6H4T6</accession>
<keyword evidence="4" id="KW-1185">Reference proteome</keyword>
<dbReference type="AlphaFoldDB" id="A0A0J6H4T6"/>
<proteinExistence type="predicted"/>
<evidence type="ECO:0000256" key="1">
    <source>
        <dbReference type="SAM" id="Coils"/>
    </source>
</evidence>
<dbReference type="RefSeq" id="WP_048397131.1">
    <property type="nucleotide sequence ID" value="NZ_JYLB01000010.1"/>
</dbReference>
<protein>
    <recommendedName>
        <fullName evidence="6">Protein CR006 P-loop domain-containing protein</fullName>
    </recommendedName>
</protein>
<dbReference type="InterPro" id="IPR027417">
    <property type="entry name" value="P-loop_NTPase"/>
</dbReference>
<dbReference type="EMBL" id="LT629746">
    <property type="protein sequence ID" value="SDT13601.1"/>
    <property type="molecule type" value="Genomic_DNA"/>
</dbReference>
<evidence type="ECO:0000313" key="3">
    <source>
        <dbReference type="EMBL" id="SDT13601.1"/>
    </source>
</evidence>
<reference evidence="4" key="1">
    <citation type="submission" date="2016-10" db="EMBL/GenBank/DDBJ databases">
        <authorList>
            <person name="Varghese N."/>
            <person name="Submissions S."/>
        </authorList>
    </citation>
    <scope>NUCLEOTIDE SEQUENCE [LARGE SCALE GENOMIC DNA]</scope>
    <source>
        <strain evidence="4">BS3782</strain>
    </source>
</reference>
<dbReference type="Proteomes" id="UP000434925">
    <property type="component" value="Unassembled WGS sequence"/>
</dbReference>
<sequence length="707" mass="81254">MKINIRNCNNIDHGEIEIKENTLNIKHAINGTGKSTIAKAIAASVNDYKNKSKELLQLRPYKLREDKDAVPVVEGCEAVQNFLIFDEKYINEVAFQADELVKGSFDIFIRGEDYERGILEIEAMTSQMKNTLNGDEEISGLLADFEEIITAFGREVKHGIHASSAMSQAFKGGNNVANIPEGLEPFKKFIQNDNNYKWVSWQHQGAPFMDMGSDCPYCATDATEKKEIIKKVSDVYKPKAIENLNKIVIAFQHLEQYFSEETRKRITGFITKIDGYTDDESNYLLEIKEQIARLRERFIAARSLGFSSLKDVDKVLNAIKNQVIDLSNFPYLKSEATQAKADIVNKELEKLQEIAGNLQGKVAKQKLLIRKLIEEHGEKINQFLRNAGYNYHVFLKEEASGEYRLKLEPNDIIGEVTEVKSRLSFGERNAFALVLFMFQALKEKADLIILDDPISSFDKNKKYAIMDMLFSKGKSSLSGKTVLMLSHDFEPVVDLIHHHRDRFESLSACFLENKQGHLIEKTIERKDIQTFVDINTSNLADQIHALHKVIYLRRYFEVINRKNLAFDVLSSVLHKRERPQIYEQREIESGVFELVLRDLTDEEFASGTAEIVGHIHDFDYDKLYALSSVNAEMKKLYLDTTSNYEKLHIYRMIFDEKAVATSNVIAKFINQSFHIENDYIYQLNPRSYQMVPQYVIDECDKAINEIQ</sequence>